<dbReference type="AlphaFoldDB" id="A0A0N4YLI2"/>
<gene>
    <name evidence="2" type="ORF">NBR_LOCUS17973</name>
</gene>
<dbReference type="EMBL" id="UYSL01023095">
    <property type="protein sequence ID" value="VDL81693.1"/>
    <property type="molecule type" value="Genomic_DNA"/>
</dbReference>
<dbReference type="Proteomes" id="UP000271162">
    <property type="component" value="Unassembled WGS sequence"/>
</dbReference>
<accession>A0A0N4YLI2</accession>
<dbReference type="OMA" id="HKIISAM"/>
<organism evidence="4">
    <name type="scientific">Nippostrongylus brasiliensis</name>
    <name type="common">Rat hookworm</name>
    <dbReference type="NCBI Taxonomy" id="27835"/>
    <lineage>
        <taxon>Eukaryota</taxon>
        <taxon>Metazoa</taxon>
        <taxon>Ecdysozoa</taxon>
        <taxon>Nematoda</taxon>
        <taxon>Chromadorea</taxon>
        <taxon>Rhabditida</taxon>
        <taxon>Rhabditina</taxon>
        <taxon>Rhabditomorpha</taxon>
        <taxon>Strongyloidea</taxon>
        <taxon>Heligmosomidae</taxon>
        <taxon>Nippostrongylus</taxon>
    </lineage>
</organism>
<feature type="chain" id="PRO_5043125798" evidence="1">
    <location>
        <begin position="18"/>
        <end position="79"/>
    </location>
</feature>
<keyword evidence="1" id="KW-0732">Signal</keyword>
<reference evidence="2 3" key="2">
    <citation type="submission" date="2018-11" db="EMBL/GenBank/DDBJ databases">
        <authorList>
            <consortium name="Pathogen Informatics"/>
        </authorList>
    </citation>
    <scope>NUCLEOTIDE SEQUENCE [LARGE SCALE GENOMIC DNA]</scope>
</reference>
<protein>
    <submittedName>
        <fullName evidence="2 4">Uncharacterized protein</fullName>
    </submittedName>
</protein>
<dbReference type="WBParaSite" id="NBR_0001797201-mRNA-1">
    <property type="protein sequence ID" value="NBR_0001797201-mRNA-1"/>
    <property type="gene ID" value="NBR_0001797201"/>
</dbReference>
<evidence type="ECO:0000256" key="1">
    <source>
        <dbReference type="SAM" id="SignalP"/>
    </source>
</evidence>
<evidence type="ECO:0000313" key="2">
    <source>
        <dbReference type="EMBL" id="VDL81693.1"/>
    </source>
</evidence>
<reference evidence="4" key="1">
    <citation type="submission" date="2017-02" db="UniProtKB">
        <authorList>
            <consortium name="WormBaseParasite"/>
        </authorList>
    </citation>
    <scope>IDENTIFICATION</scope>
</reference>
<keyword evidence="3" id="KW-1185">Reference proteome</keyword>
<feature type="signal peptide" evidence="1">
    <location>
        <begin position="1"/>
        <end position="17"/>
    </location>
</feature>
<evidence type="ECO:0000313" key="3">
    <source>
        <dbReference type="Proteomes" id="UP000271162"/>
    </source>
</evidence>
<proteinExistence type="predicted"/>
<name>A0A0N4YLI2_NIPBR</name>
<evidence type="ECO:0000313" key="4">
    <source>
        <dbReference type="WBParaSite" id="NBR_0001797201-mRNA-1"/>
    </source>
</evidence>
<sequence>MLKILALVMVLSPAASSIKCLDCVGKDCMGSFCEGDYCILSQYAPRWGTFEWGKPQVVKVRFFNLIFVLLYVHKIISAM</sequence>